<gene>
    <name evidence="7" type="primary">argF</name>
    <name evidence="7" type="ORF">D9Q81_03750</name>
</gene>
<name>A0A429G7E3_9CREN</name>
<evidence type="ECO:0000256" key="2">
    <source>
        <dbReference type="ARBA" id="ARBA00048772"/>
    </source>
</evidence>
<comment type="similarity">
    <text evidence="4">Belongs to the aspartate/ornithine carbamoyltransferase superfamily.</text>
</comment>
<dbReference type="EMBL" id="RCOR01000018">
    <property type="protein sequence ID" value="RSN69720.1"/>
    <property type="molecule type" value="Genomic_DNA"/>
</dbReference>
<dbReference type="PANTHER" id="PTHR45753">
    <property type="entry name" value="ORNITHINE CARBAMOYLTRANSFERASE, MITOCHONDRIAL"/>
    <property type="match status" value="1"/>
</dbReference>
<evidence type="ECO:0000313" key="8">
    <source>
        <dbReference type="Proteomes" id="UP000278149"/>
    </source>
</evidence>
<dbReference type="InterPro" id="IPR002292">
    <property type="entry name" value="Orn/put_carbamltrans"/>
</dbReference>
<dbReference type="GO" id="GO:0019240">
    <property type="term" value="P:citrulline biosynthetic process"/>
    <property type="evidence" value="ECO:0007669"/>
    <property type="project" value="TreeGrafter"/>
</dbReference>
<dbReference type="SUPFAM" id="SSF53671">
    <property type="entry name" value="Aspartate/ornithine carbamoyltransferase"/>
    <property type="match status" value="1"/>
</dbReference>
<feature type="domain" description="Aspartate/ornithine carbamoyltransferase carbamoyl-P binding" evidence="6">
    <location>
        <begin position="10"/>
        <end position="147"/>
    </location>
</feature>
<dbReference type="InterPro" id="IPR036901">
    <property type="entry name" value="Asp/Orn_carbamoylTrfase_sf"/>
</dbReference>
<dbReference type="RefSeq" id="WP_125741371.1">
    <property type="nucleotide sequence ID" value="NZ_RCOR01000018.1"/>
</dbReference>
<reference evidence="7 8" key="1">
    <citation type="submission" date="2018-10" db="EMBL/GenBank/DDBJ databases">
        <title>Co-occurring genomic capacity for anaerobic methane metabolism and dissimilatory sulfite reduction discovered in the Korarchaeota.</title>
        <authorList>
            <person name="Mckay L.J."/>
            <person name="Dlakic M."/>
            <person name="Fields M.W."/>
            <person name="Delmont T.O."/>
            <person name="Eren A.M."/>
            <person name="Jay Z.J."/>
            <person name="Klingelsmith K.B."/>
            <person name="Rusch D.B."/>
            <person name="Inskeep W.P."/>
        </authorList>
    </citation>
    <scope>NUCLEOTIDE SEQUENCE [LARGE SCALE GENOMIC DNA]</scope>
    <source>
        <strain evidence="7 8">WS</strain>
    </source>
</reference>
<evidence type="ECO:0000259" key="5">
    <source>
        <dbReference type="Pfam" id="PF00185"/>
    </source>
</evidence>
<evidence type="ECO:0000259" key="6">
    <source>
        <dbReference type="Pfam" id="PF02729"/>
    </source>
</evidence>
<accession>A0A429G7E3</accession>
<organism evidence="7 8">
    <name type="scientific">Candidatus Korarchaeum cryptofilum</name>
    <dbReference type="NCBI Taxonomy" id="498846"/>
    <lineage>
        <taxon>Archaea</taxon>
        <taxon>Thermoproteota</taxon>
        <taxon>Candidatus Korarchaeia</taxon>
        <taxon>Candidatus Korarchaeales</taxon>
        <taxon>Candidatus Korarchaeaceae</taxon>
        <taxon>Candidatus Korarchaeum</taxon>
    </lineage>
</organism>
<dbReference type="Pfam" id="PF02729">
    <property type="entry name" value="OTCace_N"/>
    <property type="match status" value="1"/>
</dbReference>
<dbReference type="GO" id="GO:0042450">
    <property type="term" value="P:L-arginine biosynthetic process via ornithine"/>
    <property type="evidence" value="ECO:0007669"/>
    <property type="project" value="UniProtKB-UniRule"/>
</dbReference>
<dbReference type="InterPro" id="IPR006132">
    <property type="entry name" value="Asp/Orn_carbamoyltranf_P-bd"/>
</dbReference>
<protein>
    <recommendedName>
        <fullName evidence="3">Ornithine carbamoyltransferase</fullName>
        <ecNumber evidence="3">2.1.3.3</ecNumber>
    </recommendedName>
</protein>
<dbReference type="PRINTS" id="PR00100">
    <property type="entry name" value="AOTCASE"/>
</dbReference>
<evidence type="ECO:0000313" key="7">
    <source>
        <dbReference type="EMBL" id="RSN69720.1"/>
    </source>
</evidence>
<dbReference type="Proteomes" id="UP000278149">
    <property type="component" value="Unassembled WGS sequence"/>
</dbReference>
<evidence type="ECO:0000256" key="1">
    <source>
        <dbReference type="ARBA" id="ARBA00022679"/>
    </source>
</evidence>
<dbReference type="NCBIfam" id="NF001986">
    <property type="entry name" value="PRK00779.1"/>
    <property type="match status" value="1"/>
</dbReference>
<keyword evidence="1 4" id="KW-0808">Transferase</keyword>
<dbReference type="NCBIfam" id="TIGR00658">
    <property type="entry name" value="orni_carb_tr"/>
    <property type="match status" value="1"/>
</dbReference>
<dbReference type="PANTHER" id="PTHR45753:SF3">
    <property type="entry name" value="ORNITHINE TRANSCARBAMYLASE, MITOCHONDRIAL"/>
    <property type="match status" value="1"/>
</dbReference>
<comment type="catalytic activity">
    <reaction evidence="2">
        <text>carbamoyl phosphate + L-ornithine = L-citrulline + phosphate + H(+)</text>
        <dbReference type="Rhea" id="RHEA:19513"/>
        <dbReference type="ChEBI" id="CHEBI:15378"/>
        <dbReference type="ChEBI" id="CHEBI:43474"/>
        <dbReference type="ChEBI" id="CHEBI:46911"/>
        <dbReference type="ChEBI" id="CHEBI:57743"/>
        <dbReference type="ChEBI" id="CHEBI:58228"/>
        <dbReference type="EC" id="2.1.3.3"/>
    </reaction>
</comment>
<dbReference type="Pfam" id="PF00185">
    <property type="entry name" value="OTCace"/>
    <property type="match status" value="1"/>
</dbReference>
<dbReference type="PRINTS" id="PR00102">
    <property type="entry name" value="OTCASE"/>
</dbReference>
<evidence type="ECO:0000256" key="3">
    <source>
        <dbReference type="NCBIfam" id="TIGR00658"/>
    </source>
</evidence>
<evidence type="ECO:0000256" key="4">
    <source>
        <dbReference type="RuleBase" id="RU003634"/>
    </source>
</evidence>
<dbReference type="InterPro" id="IPR006131">
    <property type="entry name" value="Asp_carbamoyltransf_Asp/Orn-bd"/>
</dbReference>
<sequence>MSALRSLRGRDFLTLLDLTPLEFKALLRRSWEHKYGVVPKDLLKGKYVAGIFEKPSTRTRVSISVATFDLGGVFLELPISNLQIARGESIRDTAEVLSRFVHAIAARVKQQSTLEELAKWASVPVINLLSDKFHPLQALADIFTIQEFFGDKKVKVVFLGDGSANTNHSLMIASALMGYDYSVGAPKDYWPSSDVVKRVEEIMKETGGTLSILEDPVEAVKGADVIYTDTWKSMGVEDVERRMKVFPPYQVNMEIVKKASPRVKVMHCQPWYIGEEITEDVAYSEYSIAFEQAENRLHTAKAVLEALLS</sequence>
<comment type="caution">
    <text evidence="7">The sequence shown here is derived from an EMBL/GenBank/DDBJ whole genome shotgun (WGS) entry which is preliminary data.</text>
</comment>
<dbReference type="Gene3D" id="3.40.50.1370">
    <property type="entry name" value="Aspartate/ornithine carbamoyltransferase"/>
    <property type="match status" value="2"/>
</dbReference>
<dbReference type="GO" id="GO:0016597">
    <property type="term" value="F:amino acid binding"/>
    <property type="evidence" value="ECO:0007669"/>
    <property type="project" value="InterPro"/>
</dbReference>
<feature type="domain" description="Aspartate/ornithine carbamoyltransferase Asp/Orn-binding" evidence="5">
    <location>
        <begin position="153"/>
        <end position="306"/>
    </location>
</feature>
<dbReference type="PROSITE" id="PS00097">
    <property type="entry name" value="CARBAMOYLTRANSFERASE"/>
    <property type="match status" value="1"/>
</dbReference>
<dbReference type="FunFam" id="3.40.50.1370:FF:000008">
    <property type="entry name" value="Ornithine carbamoyltransferase"/>
    <property type="match status" value="1"/>
</dbReference>
<dbReference type="AlphaFoldDB" id="A0A429G7E3"/>
<dbReference type="GO" id="GO:0004585">
    <property type="term" value="F:ornithine carbamoyltransferase activity"/>
    <property type="evidence" value="ECO:0007669"/>
    <property type="project" value="UniProtKB-UniRule"/>
</dbReference>
<proteinExistence type="inferred from homology"/>
<dbReference type="InterPro" id="IPR006130">
    <property type="entry name" value="Asp/Orn_carbamoylTrfase"/>
</dbReference>
<dbReference type="EC" id="2.1.3.3" evidence="3"/>